<sequence>MSDNAKGSLFMVFAMTAFGFEDMFIKAAAEVMPLGFVLALFGIGGTLLFCLMALKMGQGILDPAILSKPIFIRAVCEIIGRISFAFAITHTTLSSASSILQATPLVVALGAAIFFNEKVGLKRWIAISIGFGGVLLIVKPSLNDFDALSLFAIVATLGFAGRDLATRAVSSAISNIQLGVYGFFVLIPSGVFLMLYNGNSVEFDTTASVQVLGAVTVGVVAYHALTIAMRTGEMSVVSPFRYSRLLVALAIGVTVFGERPDLLTILGSTLIVLSGAYFLIKKKETT</sequence>
<reference evidence="7 8" key="1">
    <citation type="submission" date="2020-06" db="EMBL/GenBank/DDBJ databases">
        <authorList>
            <person name="Duchaud E."/>
        </authorList>
    </citation>
    <scope>NUCLEOTIDE SEQUENCE [LARGE SCALE GENOMIC DNA]</scope>
    <source>
        <strain evidence="7">Alteromonas fortis</strain>
    </source>
</reference>
<feature type="domain" description="EamA" evidence="6">
    <location>
        <begin position="6"/>
        <end position="138"/>
    </location>
</feature>
<dbReference type="Gene3D" id="1.10.3730.20">
    <property type="match status" value="2"/>
</dbReference>
<feature type="transmembrane region" description="Helical" evidence="5">
    <location>
        <begin position="208"/>
        <end position="228"/>
    </location>
</feature>
<dbReference type="SUPFAM" id="SSF103481">
    <property type="entry name" value="Multidrug resistance efflux transporter EmrE"/>
    <property type="match status" value="2"/>
</dbReference>
<keyword evidence="3 5" id="KW-1133">Transmembrane helix</keyword>
<evidence type="ECO:0000256" key="5">
    <source>
        <dbReference type="SAM" id="Phobius"/>
    </source>
</evidence>
<dbReference type="InterPro" id="IPR037185">
    <property type="entry name" value="EmrE-like"/>
</dbReference>
<dbReference type="InterPro" id="IPR000620">
    <property type="entry name" value="EamA_dom"/>
</dbReference>
<feature type="transmembrane region" description="Helical" evidence="5">
    <location>
        <begin position="124"/>
        <end position="142"/>
    </location>
</feature>
<evidence type="ECO:0000256" key="4">
    <source>
        <dbReference type="ARBA" id="ARBA00023136"/>
    </source>
</evidence>
<feature type="transmembrane region" description="Helical" evidence="5">
    <location>
        <begin position="240"/>
        <end position="256"/>
    </location>
</feature>
<evidence type="ECO:0000256" key="1">
    <source>
        <dbReference type="ARBA" id="ARBA00004141"/>
    </source>
</evidence>
<evidence type="ECO:0000313" key="8">
    <source>
        <dbReference type="Proteomes" id="UP000509458"/>
    </source>
</evidence>
<protein>
    <recommendedName>
        <fullName evidence="6">EamA domain-containing protein</fullName>
    </recommendedName>
</protein>
<feature type="transmembrane region" description="Helical" evidence="5">
    <location>
        <begin position="262"/>
        <end position="280"/>
    </location>
</feature>
<feature type="transmembrane region" description="Helical" evidence="5">
    <location>
        <begin position="7"/>
        <end position="25"/>
    </location>
</feature>
<dbReference type="GO" id="GO:0016020">
    <property type="term" value="C:membrane"/>
    <property type="evidence" value="ECO:0007669"/>
    <property type="project" value="UniProtKB-SubCell"/>
</dbReference>
<dbReference type="PANTHER" id="PTHR22911">
    <property type="entry name" value="ACYL-MALONYL CONDENSING ENZYME-RELATED"/>
    <property type="match status" value="1"/>
</dbReference>
<organism evidence="7 8">
    <name type="scientific">Alteromonas macleodii</name>
    <name type="common">Pseudoalteromonas macleodii</name>
    <dbReference type="NCBI Taxonomy" id="28108"/>
    <lineage>
        <taxon>Bacteria</taxon>
        <taxon>Pseudomonadati</taxon>
        <taxon>Pseudomonadota</taxon>
        <taxon>Gammaproteobacteria</taxon>
        <taxon>Alteromonadales</taxon>
        <taxon>Alteromonadaceae</taxon>
        <taxon>Alteromonas/Salinimonas group</taxon>
        <taxon>Alteromonas</taxon>
    </lineage>
</organism>
<dbReference type="Pfam" id="PF00892">
    <property type="entry name" value="EamA"/>
    <property type="match status" value="1"/>
</dbReference>
<feature type="transmembrane region" description="Helical" evidence="5">
    <location>
        <begin position="31"/>
        <end position="54"/>
    </location>
</feature>
<keyword evidence="4 5" id="KW-0472">Membrane</keyword>
<evidence type="ECO:0000256" key="2">
    <source>
        <dbReference type="ARBA" id="ARBA00022692"/>
    </source>
</evidence>
<accession>A0A6T9Y7K8</accession>
<dbReference type="EMBL" id="LR812090">
    <property type="protein sequence ID" value="CAB9494540.1"/>
    <property type="molecule type" value="Genomic_DNA"/>
</dbReference>
<dbReference type="RefSeq" id="WP_232091193.1">
    <property type="nucleotide sequence ID" value="NZ_LR812090.1"/>
</dbReference>
<name>A0A6T9Y7K8_ALTMA</name>
<feature type="transmembrane region" description="Helical" evidence="5">
    <location>
        <begin position="95"/>
        <end position="115"/>
    </location>
</feature>
<feature type="transmembrane region" description="Helical" evidence="5">
    <location>
        <begin position="70"/>
        <end position="89"/>
    </location>
</feature>
<feature type="transmembrane region" description="Helical" evidence="5">
    <location>
        <begin position="178"/>
        <end position="196"/>
    </location>
</feature>
<dbReference type="Proteomes" id="UP000509458">
    <property type="component" value="Chromosome"/>
</dbReference>
<proteinExistence type="predicted"/>
<dbReference type="PANTHER" id="PTHR22911:SF6">
    <property type="entry name" value="SOLUTE CARRIER FAMILY 35 MEMBER G1"/>
    <property type="match status" value="1"/>
</dbReference>
<evidence type="ECO:0000259" key="6">
    <source>
        <dbReference type="Pfam" id="PF00892"/>
    </source>
</evidence>
<evidence type="ECO:0000256" key="3">
    <source>
        <dbReference type="ARBA" id="ARBA00022989"/>
    </source>
</evidence>
<feature type="transmembrane region" description="Helical" evidence="5">
    <location>
        <begin position="148"/>
        <end position="166"/>
    </location>
</feature>
<gene>
    <name evidence="7" type="ORF">ALFOR1_31533</name>
</gene>
<keyword evidence="2 5" id="KW-0812">Transmembrane</keyword>
<comment type="subcellular location">
    <subcellularLocation>
        <location evidence="1">Membrane</location>
        <topology evidence="1">Multi-pass membrane protein</topology>
    </subcellularLocation>
</comment>
<evidence type="ECO:0000313" key="7">
    <source>
        <dbReference type="EMBL" id="CAB9494540.1"/>
    </source>
</evidence>
<dbReference type="AlphaFoldDB" id="A0A6T9Y7K8"/>